<dbReference type="Gene3D" id="2.40.260.10">
    <property type="entry name" value="Sortase"/>
    <property type="match status" value="1"/>
</dbReference>
<gene>
    <name evidence="3" type="ORF">COX64_04005</name>
</gene>
<accession>A0A2M7W136</accession>
<reference evidence="4" key="1">
    <citation type="submission" date="2017-09" db="EMBL/GenBank/DDBJ databases">
        <title>Depth-based differentiation of microbial function through sediment-hosted aquifers and enrichment of novel symbionts in the deep terrestrial subsurface.</title>
        <authorList>
            <person name="Probst A.J."/>
            <person name="Ladd B."/>
            <person name="Jarett J.K."/>
            <person name="Geller-Mcgrath D.E."/>
            <person name="Sieber C.M.K."/>
            <person name="Emerson J.B."/>
            <person name="Anantharaman K."/>
            <person name="Thomas B.C."/>
            <person name="Malmstrom R."/>
            <person name="Stieglmeier M."/>
            <person name="Klingl A."/>
            <person name="Woyke T."/>
            <person name="Ryan C.M."/>
            <person name="Banfield J.F."/>
        </authorList>
    </citation>
    <scope>NUCLEOTIDE SEQUENCE [LARGE SCALE GENOMIC DNA]</scope>
</reference>
<name>A0A2M7W136_9BACT</name>
<dbReference type="Pfam" id="PF04203">
    <property type="entry name" value="Sortase"/>
    <property type="match status" value="1"/>
</dbReference>
<dbReference type="AlphaFoldDB" id="A0A2M7W136"/>
<keyword evidence="2" id="KW-1133">Transmembrane helix</keyword>
<evidence type="ECO:0000313" key="3">
    <source>
        <dbReference type="EMBL" id="PJA12860.1"/>
    </source>
</evidence>
<dbReference type="InterPro" id="IPR005754">
    <property type="entry name" value="Sortase"/>
</dbReference>
<keyword evidence="2" id="KW-0472">Membrane</keyword>
<organism evidence="3 4">
    <name type="scientific">Candidatus Dojkabacteria bacterium CG_4_10_14_0_2_um_filter_Dojkabacteria_WS6_41_15</name>
    <dbReference type="NCBI Taxonomy" id="2014249"/>
    <lineage>
        <taxon>Bacteria</taxon>
        <taxon>Candidatus Dojkabacteria</taxon>
    </lineage>
</organism>
<sequence>MKIARTATILILFSLVVVLVYVLFQNDIVVISNQLATDSGIIKQSVVAPFAFRGGYVEYVDEQTSDEVLSFPVLSTVKARVKIPDVGIDGYILEGKDENLLDKGFWHFPSASPYSSKGNVVIIGHRFLKLPPHRDTFYNLNRVKTGDKIEIITTDRVFKYVVREQKIIKTTDTYVLQPTINAQLTLITCHPLWTSAERLVVIADRVEE</sequence>
<proteinExistence type="predicted"/>
<dbReference type="SUPFAM" id="SSF63817">
    <property type="entry name" value="Sortase"/>
    <property type="match status" value="1"/>
</dbReference>
<evidence type="ECO:0000256" key="2">
    <source>
        <dbReference type="SAM" id="Phobius"/>
    </source>
</evidence>
<dbReference type="NCBIfam" id="TIGR01076">
    <property type="entry name" value="sortase_fam"/>
    <property type="match status" value="1"/>
</dbReference>
<dbReference type="Proteomes" id="UP000228952">
    <property type="component" value="Unassembled WGS sequence"/>
</dbReference>
<comment type="caution">
    <text evidence="3">The sequence shown here is derived from an EMBL/GenBank/DDBJ whole genome shotgun (WGS) entry which is preliminary data.</text>
</comment>
<keyword evidence="1" id="KW-0378">Hydrolase</keyword>
<evidence type="ECO:0000313" key="4">
    <source>
        <dbReference type="Proteomes" id="UP000228952"/>
    </source>
</evidence>
<protein>
    <recommendedName>
        <fullName evidence="5">Sortase</fullName>
    </recommendedName>
</protein>
<evidence type="ECO:0000256" key="1">
    <source>
        <dbReference type="ARBA" id="ARBA00022801"/>
    </source>
</evidence>
<dbReference type="EMBL" id="PFQB01000101">
    <property type="protein sequence ID" value="PJA12860.1"/>
    <property type="molecule type" value="Genomic_DNA"/>
</dbReference>
<evidence type="ECO:0008006" key="5">
    <source>
        <dbReference type="Google" id="ProtNLM"/>
    </source>
</evidence>
<dbReference type="InterPro" id="IPR023365">
    <property type="entry name" value="Sortase_dom-sf"/>
</dbReference>
<dbReference type="GO" id="GO:0016787">
    <property type="term" value="F:hydrolase activity"/>
    <property type="evidence" value="ECO:0007669"/>
    <property type="project" value="UniProtKB-KW"/>
</dbReference>
<feature type="transmembrane region" description="Helical" evidence="2">
    <location>
        <begin position="7"/>
        <end position="24"/>
    </location>
</feature>
<keyword evidence="2" id="KW-0812">Transmembrane</keyword>